<dbReference type="Proteomes" id="UP001732700">
    <property type="component" value="Chromosome 1A"/>
</dbReference>
<reference evidence="1" key="1">
    <citation type="submission" date="2021-05" db="EMBL/GenBank/DDBJ databases">
        <authorList>
            <person name="Scholz U."/>
            <person name="Mascher M."/>
            <person name="Fiebig A."/>
        </authorList>
    </citation>
    <scope>NUCLEOTIDE SEQUENCE [LARGE SCALE GENOMIC DNA]</scope>
</reference>
<name>A0ACD5TJ48_AVESA</name>
<organism evidence="1 2">
    <name type="scientific">Avena sativa</name>
    <name type="common">Oat</name>
    <dbReference type="NCBI Taxonomy" id="4498"/>
    <lineage>
        <taxon>Eukaryota</taxon>
        <taxon>Viridiplantae</taxon>
        <taxon>Streptophyta</taxon>
        <taxon>Embryophyta</taxon>
        <taxon>Tracheophyta</taxon>
        <taxon>Spermatophyta</taxon>
        <taxon>Magnoliopsida</taxon>
        <taxon>Liliopsida</taxon>
        <taxon>Poales</taxon>
        <taxon>Poaceae</taxon>
        <taxon>BOP clade</taxon>
        <taxon>Pooideae</taxon>
        <taxon>Poodae</taxon>
        <taxon>Poeae</taxon>
        <taxon>Poeae Chloroplast Group 1 (Aveneae type)</taxon>
        <taxon>Aveninae</taxon>
        <taxon>Avena</taxon>
    </lineage>
</organism>
<keyword evidence="2" id="KW-1185">Reference proteome</keyword>
<dbReference type="EnsemblPlants" id="AVESA.00010b.r2.1AG0061950.1">
    <property type="protein sequence ID" value="AVESA.00010b.r2.1AG0061950.1.CDS"/>
    <property type="gene ID" value="AVESA.00010b.r2.1AG0061950"/>
</dbReference>
<evidence type="ECO:0000313" key="2">
    <source>
        <dbReference type="Proteomes" id="UP001732700"/>
    </source>
</evidence>
<protein>
    <submittedName>
        <fullName evidence="1">Uncharacterized protein</fullName>
    </submittedName>
</protein>
<reference evidence="1" key="2">
    <citation type="submission" date="2025-09" db="UniProtKB">
        <authorList>
            <consortium name="EnsemblPlants"/>
        </authorList>
    </citation>
    <scope>IDENTIFICATION</scope>
</reference>
<accession>A0ACD5TJ48</accession>
<sequence>MAEGVVGMLIAKLGVALAKETVIFGVSLFCKEVSALKGLFGEIREAKEELESMQAYLQGAERFRGTDETTGMFVKKIRGLSFEIENVVDEFTYKLEDKYGGFAAKMRKRMERVKTWRRLALKIQEIKRRLKVADERKLRYDTRGTERNAESSGGRSMFVDQQASYFTREDFLVWIEENKKVLMQWLVEDLEQQSVVATVWGMGGVGKTTLVSHVYNVMKQGFDTAAWITVSSNYQVEAMLKIIAKEFSIADDVASVRSGCMAPTWSSPSSRLQVLRPARWRGSRHGGVTLLWQGGLRGAVVFVLGPVAAGPGRRGPWEALAGIWGKRQMRCCRMEAKARP</sequence>
<proteinExistence type="predicted"/>
<evidence type="ECO:0000313" key="1">
    <source>
        <dbReference type="EnsemblPlants" id="AVESA.00010b.r2.1AG0061950.1.CDS"/>
    </source>
</evidence>